<keyword evidence="2" id="KW-1185">Reference proteome</keyword>
<name>A0A914CSC0_9BILA</name>
<evidence type="ECO:0000313" key="2">
    <source>
        <dbReference type="Proteomes" id="UP000887540"/>
    </source>
</evidence>
<dbReference type="Pfam" id="PF00106">
    <property type="entry name" value="adh_short"/>
    <property type="match status" value="1"/>
</dbReference>
<evidence type="ECO:0000313" key="3">
    <source>
        <dbReference type="WBParaSite" id="ACRNAN_scaffold1402.g32468.t1"/>
    </source>
</evidence>
<protein>
    <submittedName>
        <fullName evidence="3">Uncharacterized protein</fullName>
    </submittedName>
</protein>
<dbReference type="InterPro" id="IPR002347">
    <property type="entry name" value="SDR_fam"/>
</dbReference>
<dbReference type="Proteomes" id="UP000887540">
    <property type="component" value="Unplaced"/>
</dbReference>
<dbReference type="PANTHER" id="PTHR44115:SF4">
    <property type="entry name" value="OXIDOREDUCTASE"/>
    <property type="match status" value="1"/>
</dbReference>
<reference evidence="3" key="1">
    <citation type="submission" date="2022-11" db="UniProtKB">
        <authorList>
            <consortium name="WormBaseParasite"/>
        </authorList>
    </citation>
    <scope>IDENTIFICATION</scope>
</reference>
<dbReference type="Gene3D" id="3.40.50.720">
    <property type="entry name" value="NAD(P)-binding Rossmann-like Domain"/>
    <property type="match status" value="1"/>
</dbReference>
<dbReference type="InterPro" id="IPR036291">
    <property type="entry name" value="NAD(P)-bd_dom_sf"/>
</dbReference>
<accession>A0A914CSC0</accession>
<dbReference type="AlphaFoldDB" id="A0A914CSC0"/>
<evidence type="ECO:0000256" key="1">
    <source>
        <dbReference type="RuleBase" id="RU000363"/>
    </source>
</evidence>
<dbReference type="PANTHER" id="PTHR44115">
    <property type="entry name" value="PROTEIN CBG09704"/>
    <property type="match status" value="1"/>
</dbReference>
<proteinExistence type="inferred from homology"/>
<organism evidence="2 3">
    <name type="scientific">Acrobeloides nanus</name>
    <dbReference type="NCBI Taxonomy" id="290746"/>
    <lineage>
        <taxon>Eukaryota</taxon>
        <taxon>Metazoa</taxon>
        <taxon>Ecdysozoa</taxon>
        <taxon>Nematoda</taxon>
        <taxon>Chromadorea</taxon>
        <taxon>Rhabditida</taxon>
        <taxon>Tylenchina</taxon>
        <taxon>Cephalobomorpha</taxon>
        <taxon>Cephaloboidea</taxon>
        <taxon>Cephalobidae</taxon>
        <taxon>Acrobeloides</taxon>
    </lineage>
</organism>
<dbReference type="PRINTS" id="PR00080">
    <property type="entry name" value="SDRFAMILY"/>
</dbReference>
<dbReference type="FunFam" id="3.40.50.720:FF:000084">
    <property type="entry name" value="Short-chain dehydrogenase reductase"/>
    <property type="match status" value="1"/>
</dbReference>
<dbReference type="PRINTS" id="PR00081">
    <property type="entry name" value="GDHRDH"/>
</dbReference>
<comment type="similarity">
    <text evidence="1">Belongs to the short-chain dehydrogenases/reductases (SDR) family.</text>
</comment>
<dbReference type="WBParaSite" id="ACRNAN_scaffold1402.g32468.t1">
    <property type="protein sequence ID" value="ACRNAN_scaffold1402.g32468.t1"/>
    <property type="gene ID" value="ACRNAN_scaffold1402.g32468"/>
</dbReference>
<dbReference type="SUPFAM" id="SSF51735">
    <property type="entry name" value="NAD(P)-binding Rossmann-fold domains"/>
    <property type="match status" value="1"/>
</dbReference>
<sequence>MGKLDGKVAIVTGSSSGIGQATAVLFAEEGASVTVHGRSSESLQKTQTLLKSKGIPESRILVVQGVIEEDKTCDDLINKTVQKFGKLDVLVNNAGIRGKPGLDYYSMENFKYTFDVNLKSVVYLTQLAIPHLEKTKGNIVNISSAGSIRGNPSSPFYSDKGIRINTLNPGVIATEFGVKMGQTPEQYEAFRNAVSNSIVPMKRDGTPEEMAKTILFLATDATYMTGANIVADGGVVNFSPTPKLQ</sequence>